<dbReference type="Gene3D" id="3.30.200.20">
    <property type="entry name" value="Phosphorylase Kinase, domain 1"/>
    <property type="match status" value="1"/>
</dbReference>
<sequence>MAYGEIVLERAKTILPQFGIDAAEVNPMGTGLINQTFLVRTADHAQFVLQRLNPIFSSAINVDIDVVTRQIETAGHPTPRLVPAQHGQLWVESAGETWRVLTYVAGVCCDTLEDPHQAREAGALLARFHLILSKLQHEFVNVRPGSHDTARHLKALRNVLDSRQDHPSYVEIAPLAKEILSLAAQLPVLPVLPDRAVHGDPKISNVVFDDADGKAICMIDFDTLTRMPLPLELGDAFRSWCNPAGEDTPQTRFSLELFAMAISGYASVASGFIEPEERSSVVSATRMIMLELAARFCADALTESYFAWNSNKFSNRSEHNRVRAEGQLAVYRSLTSQVDEAERLADQAFSLV</sequence>
<dbReference type="EMBL" id="UINC01010684">
    <property type="protein sequence ID" value="SVA47436.1"/>
    <property type="molecule type" value="Genomic_DNA"/>
</dbReference>
<organism evidence="2">
    <name type="scientific">marine metagenome</name>
    <dbReference type="NCBI Taxonomy" id="408172"/>
    <lineage>
        <taxon>unclassified sequences</taxon>
        <taxon>metagenomes</taxon>
        <taxon>ecological metagenomes</taxon>
    </lineage>
</organism>
<dbReference type="InterPro" id="IPR011009">
    <property type="entry name" value="Kinase-like_dom_sf"/>
</dbReference>
<name>A0A381W4E9_9ZZZZ</name>
<dbReference type="Gene3D" id="3.90.1200.10">
    <property type="match status" value="1"/>
</dbReference>
<dbReference type="PANTHER" id="PTHR21064">
    <property type="entry name" value="AMINOGLYCOSIDE PHOSPHOTRANSFERASE DOMAIN-CONTAINING PROTEIN-RELATED"/>
    <property type="match status" value="1"/>
</dbReference>
<dbReference type="AlphaFoldDB" id="A0A381W4E9"/>
<feature type="domain" description="Aminoglycoside phosphotransferase" evidence="1">
    <location>
        <begin position="26"/>
        <end position="247"/>
    </location>
</feature>
<dbReference type="InterPro" id="IPR002575">
    <property type="entry name" value="Aminoglycoside_PTrfase"/>
</dbReference>
<dbReference type="SUPFAM" id="SSF56112">
    <property type="entry name" value="Protein kinase-like (PK-like)"/>
    <property type="match status" value="1"/>
</dbReference>
<dbReference type="Pfam" id="PF01636">
    <property type="entry name" value="APH"/>
    <property type="match status" value="1"/>
</dbReference>
<evidence type="ECO:0000259" key="1">
    <source>
        <dbReference type="Pfam" id="PF01636"/>
    </source>
</evidence>
<dbReference type="PANTHER" id="PTHR21064:SF5">
    <property type="entry name" value="SLR1880 PROTEIN"/>
    <property type="match status" value="1"/>
</dbReference>
<gene>
    <name evidence="2" type="ORF">METZ01_LOCUS100290</name>
</gene>
<protein>
    <recommendedName>
        <fullName evidence="1">Aminoglycoside phosphotransferase domain-containing protein</fullName>
    </recommendedName>
</protein>
<proteinExistence type="predicted"/>
<reference evidence="2" key="1">
    <citation type="submission" date="2018-05" db="EMBL/GenBank/DDBJ databases">
        <authorList>
            <person name="Lanie J.A."/>
            <person name="Ng W.-L."/>
            <person name="Kazmierczak K.M."/>
            <person name="Andrzejewski T.M."/>
            <person name="Davidsen T.M."/>
            <person name="Wayne K.J."/>
            <person name="Tettelin H."/>
            <person name="Glass J.I."/>
            <person name="Rusch D."/>
            <person name="Podicherti R."/>
            <person name="Tsui H.-C.T."/>
            <person name="Winkler M.E."/>
        </authorList>
    </citation>
    <scope>NUCLEOTIDE SEQUENCE</scope>
</reference>
<accession>A0A381W4E9</accession>
<dbReference type="InterPro" id="IPR050249">
    <property type="entry name" value="Pseudomonas-type_ThrB"/>
</dbReference>
<evidence type="ECO:0000313" key="2">
    <source>
        <dbReference type="EMBL" id="SVA47436.1"/>
    </source>
</evidence>